<dbReference type="InterPro" id="IPR017970">
    <property type="entry name" value="Homeobox_CS"/>
</dbReference>
<gene>
    <name evidence="11" type="ORF">WN55_08916</name>
</gene>
<evidence type="ECO:0000256" key="9">
    <source>
        <dbReference type="SAM" id="MobiDB-lite"/>
    </source>
</evidence>
<feature type="DNA-binding region" description="Homeobox" evidence="7">
    <location>
        <begin position="266"/>
        <end position="325"/>
    </location>
</feature>
<sequence length="529" mass="56703">MSSKFIIDSMLPKYHQQFHHQQLFSSANPGTIQACTTSPATSLESSLSAAAVAAAAVNYAQQHNSPSPTGSSPQHSGSSASTSPAARTTSSMYPYVSAAAAHHHHQQQQAVAAAAFGATSSMVPGFGSTAASSAALAAAAAVDAATAGDKSCRYTASLTGNVAPTSADPMVNYTLGHHHQNGATPGSLVSSASASSAVSAASASMAAAAQFYHQAAAASAVVDPLTSCQQPTSGQPGISDIPRYPWMSITGKSAFLTFPGPNGCPRRRGRQTYTRFQTLELEKEFHFNHYLTRRRRIEIAHALCLTERQIKIWFQNRRMKLKKELRAVKEINEQARREREEQDMMKKQQAEKQAKMQQEQQSAALQHQQPHHVSGLDKTQSDLLKAVRLPSGVARRGRSSSRLLRASGTAKHRAIYPRVAAKIYMYAVSVPAFYPVFPYPLVIGFVGRIETGEGKQVTASPGSQDLGSTGDAEDVGARGTVKGAAGSLGDFNRNVYKWRRGRNRLCLRTELRSGPLDNGGSRVLLMDPP</sequence>
<feature type="compositionally biased region" description="Low complexity" evidence="9">
    <location>
        <begin position="65"/>
        <end position="86"/>
    </location>
</feature>
<evidence type="ECO:0000256" key="2">
    <source>
        <dbReference type="ARBA" id="ARBA00009107"/>
    </source>
</evidence>
<dbReference type="OrthoDB" id="6159439at2759"/>
<dbReference type="Proteomes" id="UP000076502">
    <property type="component" value="Unassembled WGS sequence"/>
</dbReference>
<dbReference type="PROSITE" id="PS50071">
    <property type="entry name" value="HOMEOBOX_2"/>
    <property type="match status" value="1"/>
</dbReference>
<evidence type="ECO:0000259" key="10">
    <source>
        <dbReference type="PROSITE" id="PS50071"/>
    </source>
</evidence>
<evidence type="ECO:0000256" key="8">
    <source>
        <dbReference type="RuleBase" id="RU000682"/>
    </source>
</evidence>
<dbReference type="PROSITE" id="PS00027">
    <property type="entry name" value="HOMEOBOX_1"/>
    <property type="match status" value="1"/>
</dbReference>
<dbReference type="InterPro" id="IPR050296">
    <property type="entry name" value="Antp_homeobox"/>
</dbReference>
<dbReference type="Pfam" id="PF12407">
    <property type="entry name" value="Abdominal-A"/>
    <property type="match status" value="1"/>
</dbReference>
<feature type="region of interest" description="Disordered" evidence="9">
    <location>
        <begin position="455"/>
        <end position="475"/>
    </location>
</feature>
<protein>
    <submittedName>
        <fullName evidence="11">Homeobox protein abdominal-A like protein</fullName>
    </submittedName>
</protein>
<dbReference type="PANTHER" id="PTHR45659">
    <property type="entry name" value="HOMEOBOX PROTEIN HOX"/>
    <property type="match status" value="1"/>
</dbReference>
<accession>A0A154P5A4</accession>
<dbReference type="Pfam" id="PF00046">
    <property type="entry name" value="Homeodomain"/>
    <property type="match status" value="1"/>
</dbReference>
<dbReference type="InterPro" id="IPR001356">
    <property type="entry name" value="HD"/>
</dbReference>
<feature type="region of interest" description="Disordered" evidence="9">
    <location>
        <begin position="336"/>
        <end position="379"/>
    </location>
</feature>
<dbReference type="InterPro" id="IPR020479">
    <property type="entry name" value="HD_metazoa"/>
</dbReference>
<dbReference type="PANTHER" id="PTHR45659:SF4">
    <property type="entry name" value="HOMEOBOX PROTEIN ABDOMINAL-A"/>
    <property type="match status" value="1"/>
</dbReference>
<dbReference type="GO" id="GO:0000122">
    <property type="term" value="P:negative regulation of transcription by RNA polymerase II"/>
    <property type="evidence" value="ECO:0007669"/>
    <property type="project" value="TreeGrafter"/>
</dbReference>
<keyword evidence="12" id="KW-1185">Reference proteome</keyword>
<keyword evidence="6 7" id="KW-0539">Nucleus</keyword>
<dbReference type="InterPro" id="IPR009057">
    <property type="entry name" value="Homeodomain-like_sf"/>
</dbReference>
<dbReference type="GO" id="GO:0000978">
    <property type="term" value="F:RNA polymerase II cis-regulatory region sequence-specific DNA binding"/>
    <property type="evidence" value="ECO:0007669"/>
    <property type="project" value="TreeGrafter"/>
</dbReference>
<feature type="region of interest" description="Disordered" evidence="9">
    <location>
        <begin position="60"/>
        <end position="86"/>
    </location>
</feature>
<dbReference type="AlphaFoldDB" id="A0A154P5A4"/>
<dbReference type="SMART" id="SM00389">
    <property type="entry name" value="HOX"/>
    <property type="match status" value="1"/>
</dbReference>
<dbReference type="Gene3D" id="1.10.10.60">
    <property type="entry name" value="Homeodomain-like"/>
    <property type="match status" value="1"/>
</dbReference>
<feature type="compositionally biased region" description="Polar residues" evidence="9">
    <location>
        <begin position="457"/>
        <end position="467"/>
    </location>
</feature>
<evidence type="ECO:0000256" key="7">
    <source>
        <dbReference type="PROSITE-ProRule" id="PRU00108"/>
    </source>
</evidence>
<organism evidence="11 12">
    <name type="scientific">Dufourea novaeangliae</name>
    <name type="common">Sweat bee</name>
    <dbReference type="NCBI Taxonomy" id="178035"/>
    <lineage>
        <taxon>Eukaryota</taxon>
        <taxon>Metazoa</taxon>
        <taxon>Ecdysozoa</taxon>
        <taxon>Arthropoda</taxon>
        <taxon>Hexapoda</taxon>
        <taxon>Insecta</taxon>
        <taxon>Pterygota</taxon>
        <taxon>Neoptera</taxon>
        <taxon>Endopterygota</taxon>
        <taxon>Hymenoptera</taxon>
        <taxon>Apocrita</taxon>
        <taxon>Aculeata</taxon>
        <taxon>Apoidea</taxon>
        <taxon>Anthophila</taxon>
        <taxon>Halictidae</taxon>
        <taxon>Rophitinae</taxon>
        <taxon>Dufourea</taxon>
    </lineage>
</organism>
<name>A0A154P5A4_DUFNO</name>
<dbReference type="STRING" id="178035.A0A154P5A4"/>
<dbReference type="GO" id="GO:0005634">
    <property type="term" value="C:nucleus"/>
    <property type="evidence" value="ECO:0007669"/>
    <property type="project" value="UniProtKB-SubCell"/>
</dbReference>
<dbReference type="InterPro" id="IPR022132">
    <property type="entry name" value="Abdominal-A"/>
</dbReference>
<dbReference type="PRINTS" id="PR00024">
    <property type="entry name" value="HOMEOBOX"/>
</dbReference>
<feature type="compositionally biased region" description="Low complexity" evidence="9">
    <location>
        <begin position="355"/>
        <end position="372"/>
    </location>
</feature>
<dbReference type="EMBL" id="KQ434820">
    <property type="protein sequence ID" value="KZC07032.1"/>
    <property type="molecule type" value="Genomic_DNA"/>
</dbReference>
<dbReference type="FunFam" id="1.10.10.60:FF:000317">
    <property type="entry name" value="homeobox protein abdominal-A"/>
    <property type="match status" value="1"/>
</dbReference>
<reference evidence="11 12" key="1">
    <citation type="submission" date="2015-07" db="EMBL/GenBank/DDBJ databases">
        <title>The genome of Dufourea novaeangliae.</title>
        <authorList>
            <person name="Pan H."/>
            <person name="Kapheim K."/>
        </authorList>
    </citation>
    <scope>NUCLEOTIDE SEQUENCE [LARGE SCALE GENOMIC DNA]</scope>
    <source>
        <strain evidence="11">0120121106</strain>
        <tissue evidence="11">Whole body</tissue>
    </source>
</reference>
<evidence type="ECO:0000256" key="1">
    <source>
        <dbReference type="ARBA" id="ARBA00004123"/>
    </source>
</evidence>
<evidence type="ECO:0000256" key="4">
    <source>
        <dbReference type="ARBA" id="ARBA00023125"/>
    </source>
</evidence>
<dbReference type="SUPFAM" id="SSF46689">
    <property type="entry name" value="Homeodomain-like"/>
    <property type="match status" value="1"/>
</dbReference>
<comment type="subcellular location">
    <subcellularLocation>
        <location evidence="1 7 8">Nucleus</location>
    </subcellularLocation>
</comment>
<dbReference type="PROSITE" id="PS51257">
    <property type="entry name" value="PROKAR_LIPOPROTEIN"/>
    <property type="match status" value="1"/>
</dbReference>
<keyword evidence="3" id="KW-0217">Developmental protein</keyword>
<evidence type="ECO:0000256" key="6">
    <source>
        <dbReference type="ARBA" id="ARBA00023242"/>
    </source>
</evidence>
<proteinExistence type="inferred from homology"/>
<dbReference type="CDD" id="cd00086">
    <property type="entry name" value="homeodomain"/>
    <property type="match status" value="1"/>
</dbReference>
<feature type="domain" description="Homeobox" evidence="10">
    <location>
        <begin position="264"/>
        <end position="324"/>
    </location>
</feature>
<keyword evidence="4 7" id="KW-0238">DNA-binding</keyword>
<evidence type="ECO:0000256" key="3">
    <source>
        <dbReference type="ARBA" id="ARBA00022473"/>
    </source>
</evidence>
<dbReference type="GO" id="GO:0009952">
    <property type="term" value="P:anterior/posterior pattern specification"/>
    <property type="evidence" value="ECO:0007669"/>
    <property type="project" value="TreeGrafter"/>
</dbReference>
<keyword evidence="5 7" id="KW-0371">Homeobox</keyword>
<evidence type="ECO:0000256" key="5">
    <source>
        <dbReference type="ARBA" id="ARBA00023155"/>
    </source>
</evidence>
<dbReference type="GO" id="GO:0000981">
    <property type="term" value="F:DNA-binding transcription factor activity, RNA polymerase II-specific"/>
    <property type="evidence" value="ECO:0007669"/>
    <property type="project" value="InterPro"/>
</dbReference>
<evidence type="ECO:0000313" key="11">
    <source>
        <dbReference type="EMBL" id="KZC07032.1"/>
    </source>
</evidence>
<comment type="similarity">
    <text evidence="2">Belongs to the Antp homeobox family.</text>
</comment>
<evidence type="ECO:0000313" key="12">
    <source>
        <dbReference type="Proteomes" id="UP000076502"/>
    </source>
</evidence>
<feature type="compositionally biased region" description="Basic and acidic residues" evidence="9">
    <location>
        <begin position="336"/>
        <end position="354"/>
    </location>
</feature>